<dbReference type="PRINTS" id="PR00411">
    <property type="entry name" value="PNDRDTASEI"/>
</dbReference>
<dbReference type="Pfam" id="PF13738">
    <property type="entry name" value="Pyr_redox_3"/>
    <property type="match status" value="1"/>
</dbReference>
<dbReference type="GO" id="GO:0016491">
    <property type="term" value="F:oxidoreductase activity"/>
    <property type="evidence" value="ECO:0007669"/>
    <property type="project" value="UniProtKB-KW"/>
</dbReference>
<dbReference type="SUPFAM" id="SSF51905">
    <property type="entry name" value="FAD/NAD(P)-binding domain"/>
    <property type="match status" value="2"/>
</dbReference>
<keyword evidence="2" id="KW-0274">FAD</keyword>
<protein>
    <submittedName>
        <fullName evidence="4">FAD NAD(P)-binding domain-containing</fullName>
    </submittedName>
</protein>
<proteinExistence type="predicted"/>
<name>A0AAI9EBV3_9PEZI</name>
<evidence type="ECO:0000256" key="1">
    <source>
        <dbReference type="ARBA" id="ARBA00022630"/>
    </source>
</evidence>
<evidence type="ECO:0000256" key="3">
    <source>
        <dbReference type="ARBA" id="ARBA00023002"/>
    </source>
</evidence>
<dbReference type="GO" id="GO:0050661">
    <property type="term" value="F:NADP binding"/>
    <property type="evidence" value="ECO:0007669"/>
    <property type="project" value="InterPro"/>
</dbReference>
<sequence length="564" mass="62975">MAQERYDMIVMGAGWFGLAAAKTHLELHPSEDLLVLEAESSCGGTWSENRLYADLKSNNLHGSYEYPDFPMDPAAYGITHDDHIPGKVVHKYLTDFAKKFGVYARTRFNTKVESLGPASDGGWIIRTASEGDEKEKTLHCKKVIVATGLTSQPNFPQYAGAETFHAPYFHAKDFCRQGDTIKTSERAVIVGGGKSAMDVAFAYANKGVQVDMVIRPGGNGPIWISHPYVMGGKRLESLMHVRWMSWFSPCPWGGLDSWLGNKMRSFLHGTAVGRFIVDKFWAGLGGEVLTANAYDTHPEVQKLKPWNSAFWIGSGFSIHNYDRNLFDMVKRGEIKVHIADIDRLTKHTVHLTNGTDLPADVLICSTGWRKEPSIRFLNFGTAGIGLPQNPSEQAALITAYDSKLLKMYPRLTNQPTLNFQPKANPFRLYRFMIPPARIQDRNIAFAGMVSSVSSSICASVQALWISAFLDGRLPHLASLTTEEVTDEVMLHTQWGKWRYPNGYGAHLPDLVFEAVPYFDLMLRDLGLEVNRKGSGWREVTEPYGPGDYRGLTEEWVERASGLEA</sequence>
<dbReference type="InterPro" id="IPR050346">
    <property type="entry name" value="FMO-like"/>
</dbReference>
<dbReference type="InterPro" id="IPR036188">
    <property type="entry name" value="FAD/NAD-bd_sf"/>
</dbReference>
<evidence type="ECO:0000313" key="4">
    <source>
        <dbReference type="EMBL" id="CAK4030697.1"/>
    </source>
</evidence>
<evidence type="ECO:0000313" key="5">
    <source>
        <dbReference type="Proteomes" id="UP001296104"/>
    </source>
</evidence>
<dbReference type="Proteomes" id="UP001296104">
    <property type="component" value="Unassembled WGS sequence"/>
</dbReference>
<dbReference type="Gene3D" id="3.50.50.60">
    <property type="entry name" value="FAD/NAD(P)-binding domain"/>
    <property type="match status" value="1"/>
</dbReference>
<dbReference type="PANTHER" id="PTHR23023">
    <property type="entry name" value="DIMETHYLANILINE MONOOXYGENASE"/>
    <property type="match status" value="1"/>
</dbReference>
<reference evidence="4" key="1">
    <citation type="submission" date="2023-11" db="EMBL/GenBank/DDBJ databases">
        <authorList>
            <person name="Alioto T."/>
            <person name="Alioto T."/>
            <person name="Gomez Garrido J."/>
        </authorList>
    </citation>
    <scope>NUCLEOTIDE SEQUENCE</scope>
</reference>
<dbReference type="PIRSF" id="PIRSF000332">
    <property type="entry name" value="FMO"/>
    <property type="match status" value="1"/>
</dbReference>
<evidence type="ECO:0000256" key="2">
    <source>
        <dbReference type="ARBA" id="ARBA00022827"/>
    </source>
</evidence>
<dbReference type="GO" id="GO:0050660">
    <property type="term" value="F:flavin adenine dinucleotide binding"/>
    <property type="evidence" value="ECO:0007669"/>
    <property type="project" value="InterPro"/>
</dbReference>
<dbReference type="AlphaFoldDB" id="A0AAI9EBV3"/>
<dbReference type="InterPro" id="IPR000960">
    <property type="entry name" value="Flavin_mOase"/>
</dbReference>
<dbReference type="EMBL" id="CAVMBE010000039">
    <property type="protein sequence ID" value="CAK4030697.1"/>
    <property type="molecule type" value="Genomic_DNA"/>
</dbReference>
<comment type="caution">
    <text evidence="4">The sequence shown here is derived from an EMBL/GenBank/DDBJ whole genome shotgun (WGS) entry which is preliminary data.</text>
</comment>
<keyword evidence="5" id="KW-1185">Reference proteome</keyword>
<keyword evidence="3" id="KW-0560">Oxidoreductase</keyword>
<gene>
    <name evidence="4" type="ORF">LECACI_7A005855</name>
</gene>
<keyword evidence="1" id="KW-0285">Flavoprotein</keyword>
<organism evidence="4 5">
    <name type="scientific">Lecanosticta acicola</name>
    <dbReference type="NCBI Taxonomy" id="111012"/>
    <lineage>
        <taxon>Eukaryota</taxon>
        <taxon>Fungi</taxon>
        <taxon>Dikarya</taxon>
        <taxon>Ascomycota</taxon>
        <taxon>Pezizomycotina</taxon>
        <taxon>Dothideomycetes</taxon>
        <taxon>Dothideomycetidae</taxon>
        <taxon>Mycosphaerellales</taxon>
        <taxon>Mycosphaerellaceae</taxon>
        <taxon>Lecanosticta</taxon>
    </lineage>
</organism>
<accession>A0AAI9EBV3</accession>